<gene>
    <name evidence="1" type="ORF">B1400_1650</name>
</gene>
<dbReference type="RefSeq" id="WP_095613955.1">
    <property type="nucleotide sequence ID" value="NZ_MVOG01000039.1"/>
</dbReference>
<comment type="caution">
    <text evidence="1">The sequence shown here is derived from an EMBL/GenBank/DDBJ whole genome shotgun (WGS) entry which is preliminary data.</text>
</comment>
<organism evidence="1 2">
    <name type="scientific">Bifidobacterium italicum</name>
    <dbReference type="NCBI Taxonomy" id="1960968"/>
    <lineage>
        <taxon>Bacteria</taxon>
        <taxon>Bacillati</taxon>
        <taxon>Actinomycetota</taxon>
        <taxon>Actinomycetes</taxon>
        <taxon>Bifidobacteriales</taxon>
        <taxon>Bifidobacteriaceae</taxon>
        <taxon>Bifidobacterium</taxon>
    </lineage>
</organism>
<reference evidence="1 2" key="1">
    <citation type="journal article" date="2017" name="ISME J.">
        <title>Unveiling bifidobacterial biogeography across the mammalian branch of the tree of life.</title>
        <authorList>
            <person name="Milani C."/>
            <person name="Mangifesta M."/>
            <person name="Mancabelli L."/>
            <person name="Lugli G.A."/>
            <person name="James K."/>
            <person name="Duranti S."/>
            <person name="Turroni F."/>
            <person name="Ferrario C."/>
            <person name="Ossiprandi M.C."/>
            <person name="van Sinderen D."/>
            <person name="Ventura M."/>
        </authorList>
    </citation>
    <scope>NUCLEOTIDE SEQUENCE [LARGE SCALE GENOMIC DNA]</scope>
    <source>
        <strain evidence="1 2">70</strain>
    </source>
</reference>
<evidence type="ECO:0008006" key="3">
    <source>
        <dbReference type="Google" id="ProtNLM"/>
    </source>
</evidence>
<protein>
    <recommendedName>
        <fullName evidence="3">XRE family transcriptional regulator</fullName>
    </recommendedName>
</protein>
<dbReference type="AlphaFoldDB" id="A0A2A2EF63"/>
<dbReference type="Proteomes" id="UP000217986">
    <property type="component" value="Unassembled WGS sequence"/>
</dbReference>
<accession>A0A2A2EF63</accession>
<dbReference type="OrthoDB" id="9942980at2"/>
<sequence length="102" mass="11631">MHTTLDLSRYDAVTAYDDLPRSSVAQVDYLPTPQAVACRVREIIDSRRLDEEQVAEEAHVNVRVVRSLYEHGLANLRDARRVFAVLGIHVHEYPIEMVAMSL</sequence>
<proteinExistence type="predicted"/>
<dbReference type="EMBL" id="MVOG01000039">
    <property type="protein sequence ID" value="PAU67582.1"/>
    <property type="molecule type" value="Genomic_DNA"/>
</dbReference>
<evidence type="ECO:0000313" key="2">
    <source>
        <dbReference type="Proteomes" id="UP000217986"/>
    </source>
</evidence>
<name>A0A2A2EF63_9BIFI</name>
<evidence type="ECO:0000313" key="1">
    <source>
        <dbReference type="EMBL" id="PAU67582.1"/>
    </source>
</evidence>
<keyword evidence="2" id="KW-1185">Reference proteome</keyword>